<sequence length="160" mass="15888">MASNDRVSAVFLIALLFAASYPLAHGQALTLRGLRVEGRLCCTPTANCPVQGGQGVAGVPVSLSCTVAGVSITAGQGTTGANGTINIFTTVPALLGFIVICPVLSAANGTLVSAIQSAGTILNTTTGTLVSAIQSAGTILNTTTGLVRNTSLSGFIRLGI</sequence>
<keyword evidence="1" id="KW-0732">Signal</keyword>
<reference evidence="2" key="1">
    <citation type="submission" date="2020-07" db="EMBL/GenBank/DDBJ databases">
        <title>Ethylene signaling mediates host invasion by parasitic plants.</title>
        <authorList>
            <person name="Yoshida S."/>
        </authorList>
    </citation>
    <scope>NUCLEOTIDE SEQUENCE</scope>
    <source>
        <strain evidence="2">Okayama</strain>
    </source>
</reference>
<comment type="caution">
    <text evidence="2">The sequence shown here is derived from an EMBL/GenBank/DDBJ whole genome shotgun (WGS) entry which is preliminary data.</text>
</comment>
<evidence type="ECO:0000256" key="1">
    <source>
        <dbReference type="SAM" id="SignalP"/>
    </source>
</evidence>
<gene>
    <name evidence="2" type="ORF">PHJA_002881500</name>
</gene>
<name>A0A830DI07_9LAMI</name>
<protein>
    <submittedName>
        <fullName evidence="2">Uncharacterized protein</fullName>
    </submittedName>
</protein>
<keyword evidence="3" id="KW-1185">Reference proteome</keyword>
<dbReference type="Proteomes" id="UP000653305">
    <property type="component" value="Unassembled WGS sequence"/>
</dbReference>
<feature type="chain" id="PRO_5032945509" evidence="1">
    <location>
        <begin position="27"/>
        <end position="160"/>
    </location>
</feature>
<evidence type="ECO:0000313" key="3">
    <source>
        <dbReference type="Proteomes" id="UP000653305"/>
    </source>
</evidence>
<dbReference type="AlphaFoldDB" id="A0A830DI07"/>
<feature type="signal peptide" evidence="1">
    <location>
        <begin position="1"/>
        <end position="26"/>
    </location>
</feature>
<evidence type="ECO:0000313" key="2">
    <source>
        <dbReference type="EMBL" id="GFQ07374.1"/>
    </source>
</evidence>
<organism evidence="2 3">
    <name type="scientific">Phtheirospermum japonicum</name>
    <dbReference type="NCBI Taxonomy" id="374723"/>
    <lineage>
        <taxon>Eukaryota</taxon>
        <taxon>Viridiplantae</taxon>
        <taxon>Streptophyta</taxon>
        <taxon>Embryophyta</taxon>
        <taxon>Tracheophyta</taxon>
        <taxon>Spermatophyta</taxon>
        <taxon>Magnoliopsida</taxon>
        <taxon>eudicotyledons</taxon>
        <taxon>Gunneridae</taxon>
        <taxon>Pentapetalae</taxon>
        <taxon>asterids</taxon>
        <taxon>lamiids</taxon>
        <taxon>Lamiales</taxon>
        <taxon>Orobanchaceae</taxon>
        <taxon>Orobanchaceae incertae sedis</taxon>
        <taxon>Phtheirospermum</taxon>
    </lineage>
</organism>
<dbReference type="EMBL" id="BMAC01001480">
    <property type="protein sequence ID" value="GFQ07374.1"/>
    <property type="molecule type" value="Genomic_DNA"/>
</dbReference>
<accession>A0A830DI07</accession>
<proteinExistence type="predicted"/>